<dbReference type="InterPro" id="IPR012347">
    <property type="entry name" value="Ferritin-like"/>
</dbReference>
<reference evidence="1 2" key="1">
    <citation type="submission" date="2016-11" db="EMBL/GenBank/DDBJ databases">
        <authorList>
            <person name="Jaros S."/>
            <person name="Januszkiewicz K."/>
            <person name="Wedrychowicz H."/>
        </authorList>
    </citation>
    <scope>NUCLEOTIDE SEQUENCE [LARGE SCALE GENOMIC DNA]</scope>
    <source>
        <strain evidence="1 2">DSM 13106</strain>
    </source>
</reference>
<dbReference type="EMBL" id="FQXR01000005">
    <property type="protein sequence ID" value="SHH84893.1"/>
    <property type="molecule type" value="Genomic_DNA"/>
</dbReference>
<dbReference type="Pfam" id="PF07875">
    <property type="entry name" value="Coat_F"/>
    <property type="match status" value="1"/>
</dbReference>
<gene>
    <name evidence="1" type="ORF">SAMN02745180_01163</name>
</gene>
<sequence>MEVIILQINLTQKERMLLEDGKKQEDLCVKKYQAYANQVQDPQLKNLLTEIAGEEQHHYDMINQMLQGMEPNMTHSGGNSTVQNNTFQGVSGNSEDKTLLEDLLSTEKYVSGFYDTTVFESAEPKVRQAIQHIQKDEQGHGEKLFNYMNSHGMYNVK</sequence>
<dbReference type="AlphaFoldDB" id="A0A1M5WCG2"/>
<proteinExistence type="predicted"/>
<dbReference type="Gene3D" id="1.20.1260.10">
    <property type="match status" value="1"/>
</dbReference>
<evidence type="ECO:0000313" key="1">
    <source>
        <dbReference type="EMBL" id="SHH84893.1"/>
    </source>
</evidence>
<organism evidence="1 2">
    <name type="scientific">Sporanaerobacter acetigenes DSM 13106</name>
    <dbReference type="NCBI Taxonomy" id="1123281"/>
    <lineage>
        <taxon>Bacteria</taxon>
        <taxon>Bacillati</taxon>
        <taxon>Bacillota</taxon>
        <taxon>Tissierellia</taxon>
        <taxon>Tissierellales</taxon>
        <taxon>Sporanaerobacteraceae</taxon>
        <taxon>Sporanaerobacter</taxon>
    </lineage>
</organism>
<protein>
    <submittedName>
        <fullName evidence="1">Coat F domain-containing protein</fullName>
    </submittedName>
</protein>
<dbReference type="Proteomes" id="UP000184389">
    <property type="component" value="Unassembled WGS sequence"/>
</dbReference>
<evidence type="ECO:0000313" key="2">
    <source>
        <dbReference type="Proteomes" id="UP000184389"/>
    </source>
</evidence>
<accession>A0A1M5WCG2</accession>
<name>A0A1M5WCG2_9FIRM</name>
<dbReference type="SUPFAM" id="SSF47240">
    <property type="entry name" value="Ferritin-like"/>
    <property type="match status" value="1"/>
</dbReference>
<dbReference type="InterPro" id="IPR009078">
    <property type="entry name" value="Ferritin-like_SF"/>
</dbReference>
<dbReference type="InterPro" id="IPR012851">
    <property type="entry name" value="Spore_coat_CotF-like"/>
</dbReference>
<dbReference type="CDD" id="cd00657">
    <property type="entry name" value="Ferritin_like"/>
    <property type="match status" value="1"/>
</dbReference>
<dbReference type="STRING" id="1123281.SAMN02745180_01163"/>
<keyword evidence="2" id="KW-1185">Reference proteome</keyword>